<feature type="transmembrane region" description="Helical" evidence="7">
    <location>
        <begin position="121"/>
        <end position="140"/>
    </location>
</feature>
<dbReference type="GO" id="GO:0005886">
    <property type="term" value="C:plasma membrane"/>
    <property type="evidence" value="ECO:0007669"/>
    <property type="project" value="UniProtKB-SubCell"/>
</dbReference>
<feature type="transmembrane region" description="Helical" evidence="7">
    <location>
        <begin position="264"/>
        <end position="284"/>
    </location>
</feature>
<feature type="transmembrane region" description="Helical" evidence="7">
    <location>
        <begin position="296"/>
        <end position="317"/>
    </location>
</feature>
<dbReference type="HOGENOM" id="CLU_048072_1_0_2"/>
<keyword evidence="9" id="KW-1185">Reference proteome</keyword>
<dbReference type="STRING" id="694430.Natoc_3855"/>
<sequence length="343" mass="35832">MTDFDADVDPVRIAAALTVAVALLVVLVGAFGHGEVLAAASEADLSIYAIGFAVMGGCLLLRGVVWNRLLESARYDGRFPPVLGLYLATRFAKYVTPYGQVVAPPGVAYVLSRRSNVEYEAGLAAIVGGIFANTLPYYTFGGFGLAYLLVGWQVTGSLQAYAVAFLGTIAAGVAGAALLWYRRGAVERVLLAGVSPIRRVLGSIRPSLARSLHPEHVRKRLEGFYGTLETIAADRAALLAVLVLGHLAWFLFALPLYLTGLAMGAGVPLAVALLVVAFSKVGFLAPTPGGLGGVEVTIAGVLALLAPVDPATALAIALLYRVVAYWLAVVVGALAAIALSLWW</sequence>
<evidence type="ECO:0000256" key="4">
    <source>
        <dbReference type="ARBA" id="ARBA00022692"/>
    </source>
</evidence>
<dbReference type="eggNOG" id="arCOG00899">
    <property type="taxonomic scope" value="Archaea"/>
</dbReference>
<keyword evidence="5 7" id="KW-1133">Transmembrane helix</keyword>
<feature type="transmembrane region" description="Helical" evidence="7">
    <location>
        <begin position="45"/>
        <end position="65"/>
    </location>
</feature>
<keyword evidence="4 7" id="KW-0812">Transmembrane</keyword>
<dbReference type="AlphaFoldDB" id="L0K3F9"/>
<dbReference type="Pfam" id="PF03706">
    <property type="entry name" value="LPG_synthase_TM"/>
    <property type="match status" value="1"/>
</dbReference>
<dbReference type="Proteomes" id="UP000010878">
    <property type="component" value="Chromosome"/>
</dbReference>
<keyword evidence="6 7" id="KW-0472">Membrane</keyword>
<feature type="transmembrane region" description="Helical" evidence="7">
    <location>
        <begin position="12"/>
        <end position="33"/>
    </location>
</feature>
<dbReference type="KEGG" id="nou:Natoc_3855"/>
<dbReference type="GeneID" id="14402866"/>
<comment type="subcellular location">
    <subcellularLocation>
        <location evidence="1">Cell membrane</location>
        <topology evidence="1">Multi-pass membrane protein</topology>
    </subcellularLocation>
</comment>
<evidence type="ECO:0000256" key="3">
    <source>
        <dbReference type="ARBA" id="ARBA00022475"/>
    </source>
</evidence>
<feature type="transmembrane region" description="Helical" evidence="7">
    <location>
        <begin position="160"/>
        <end position="181"/>
    </location>
</feature>
<evidence type="ECO:0000256" key="1">
    <source>
        <dbReference type="ARBA" id="ARBA00004651"/>
    </source>
</evidence>
<evidence type="ECO:0000256" key="6">
    <source>
        <dbReference type="ARBA" id="ARBA00023136"/>
    </source>
</evidence>
<evidence type="ECO:0000256" key="7">
    <source>
        <dbReference type="SAM" id="Phobius"/>
    </source>
</evidence>
<evidence type="ECO:0000256" key="5">
    <source>
        <dbReference type="ARBA" id="ARBA00022989"/>
    </source>
</evidence>
<feature type="transmembrane region" description="Helical" evidence="7">
    <location>
        <begin position="236"/>
        <end position="258"/>
    </location>
</feature>
<dbReference type="NCBIfam" id="TIGR00374">
    <property type="entry name" value="flippase-like domain"/>
    <property type="match status" value="1"/>
</dbReference>
<evidence type="ECO:0000313" key="9">
    <source>
        <dbReference type="Proteomes" id="UP000010878"/>
    </source>
</evidence>
<dbReference type="InterPro" id="IPR022791">
    <property type="entry name" value="L-PG_synthase/AglD"/>
</dbReference>
<accession>L0K3F9</accession>
<protein>
    <submittedName>
        <fullName evidence="8">Putative integral membrane protein</fullName>
    </submittedName>
</protein>
<dbReference type="OrthoDB" id="15513at2157"/>
<dbReference type="PANTHER" id="PTHR39087">
    <property type="entry name" value="UPF0104 MEMBRANE PROTEIN MJ1595"/>
    <property type="match status" value="1"/>
</dbReference>
<dbReference type="RefSeq" id="WP_015322990.1">
    <property type="nucleotide sequence ID" value="NC_019974.1"/>
</dbReference>
<organism evidence="8 9">
    <name type="scientific">Natronococcus occultus SP4</name>
    <dbReference type="NCBI Taxonomy" id="694430"/>
    <lineage>
        <taxon>Archaea</taxon>
        <taxon>Methanobacteriati</taxon>
        <taxon>Methanobacteriota</taxon>
        <taxon>Stenosarchaea group</taxon>
        <taxon>Halobacteria</taxon>
        <taxon>Halobacteriales</taxon>
        <taxon>Natrialbaceae</taxon>
        <taxon>Natronococcus</taxon>
    </lineage>
</organism>
<dbReference type="EMBL" id="CP003929">
    <property type="protein sequence ID" value="AGB39556.1"/>
    <property type="molecule type" value="Genomic_DNA"/>
</dbReference>
<reference evidence="8 9" key="1">
    <citation type="submission" date="2012-11" db="EMBL/GenBank/DDBJ databases">
        <title>FINISHED of Natronococcus occultus SP4, DSM 3396.</title>
        <authorList>
            <consortium name="DOE Joint Genome Institute"/>
            <person name="Eisen J."/>
            <person name="Huntemann M."/>
            <person name="Wei C.-L."/>
            <person name="Han J."/>
            <person name="Detter J.C."/>
            <person name="Han C."/>
            <person name="Tapia R."/>
            <person name="Chen A."/>
            <person name="Kyrpides N."/>
            <person name="Mavromatis K."/>
            <person name="Markowitz V."/>
            <person name="Szeto E."/>
            <person name="Ivanova N."/>
            <person name="Mikhailova N."/>
            <person name="Ovchinnikova G."/>
            <person name="Pagani I."/>
            <person name="Pati A."/>
            <person name="Goodwin L."/>
            <person name="Nordberg H.P."/>
            <person name="Cantor M.N."/>
            <person name="Hua S.X."/>
            <person name="Woyke T."/>
            <person name="Eisen J."/>
            <person name="Klenk H.-P."/>
            <person name="Klenk H.-P."/>
        </authorList>
    </citation>
    <scope>NUCLEOTIDE SEQUENCE [LARGE SCALE GENOMIC DNA]</scope>
    <source>
        <strain evidence="8 9">SP4</strain>
    </source>
</reference>
<feature type="transmembrane region" description="Helical" evidence="7">
    <location>
        <begin position="323"/>
        <end position="342"/>
    </location>
</feature>
<keyword evidence="3" id="KW-1003">Cell membrane</keyword>
<evidence type="ECO:0000313" key="8">
    <source>
        <dbReference type="EMBL" id="AGB39556.1"/>
    </source>
</evidence>
<proteinExistence type="inferred from homology"/>
<gene>
    <name evidence="8" type="ORF">Natoc_3855</name>
</gene>
<evidence type="ECO:0000256" key="2">
    <source>
        <dbReference type="ARBA" id="ARBA00011061"/>
    </source>
</evidence>
<dbReference type="PANTHER" id="PTHR39087:SF2">
    <property type="entry name" value="UPF0104 MEMBRANE PROTEIN MJ1595"/>
    <property type="match status" value="1"/>
</dbReference>
<name>L0K3F9_9EURY</name>
<comment type="similarity">
    <text evidence="2">Belongs to the UPF0104 family.</text>
</comment>